<evidence type="ECO:0000256" key="4">
    <source>
        <dbReference type="ARBA" id="ARBA00022692"/>
    </source>
</evidence>
<dbReference type="GO" id="GO:0033281">
    <property type="term" value="C:TAT protein transport complex"/>
    <property type="evidence" value="ECO:0007669"/>
    <property type="project" value="UniProtKB-UniRule"/>
</dbReference>
<dbReference type="Proteomes" id="UP000031552">
    <property type="component" value="Unassembled WGS sequence"/>
</dbReference>
<sequence>MLGTFELIVIFCIALLLFGSKRLPEIAKSLGQGVREFRRACQTDEKEAASYDTREDSNPK</sequence>
<evidence type="ECO:0000256" key="7">
    <source>
        <dbReference type="ARBA" id="ARBA00023010"/>
    </source>
</evidence>
<evidence type="ECO:0000256" key="8">
    <source>
        <dbReference type="ARBA" id="ARBA00023136"/>
    </source>
</evidence>
<protein>
    <recommendedName>
        <fullName evidence="9">Sec-independent protein translocase protein TatA</fullName>
    </recommendedName>
</protein>
<dbReference type="PANTHER" id="PTHR42982">
    <property type="entry name" value="SEC-INDEPENDENT PROTEIN TRANSLOCASE PROTEIN TATA"/>
    <property type="match status" value="1"/>
</dbReference>
<evidence type="ECO:0000256" key="2">
    <source>
        <dbReference type="ARBA" id="ARBA00022448"/>
    </source>
</evidence>
<keyword evidence="5 9" id="KW-0653">Protein transport</keyword>
<dbReference type="OrthoDB" id="22028at2"/>
<organism evidence="10 11">
    <name type="scientific">Candidatus Criblamydia sequanensis CRIB-18</name>
    <dbReference type="NCBI Taxonomy" id="1437425"/>
    <lineage>
        <taxon>Bacteria</taxon>
        <taxon>Pseudomonadati</taxon>
        <taxon>Chlamydiota</taxon>
        <taxon>Chlamydiia</taxon>
        <taxon>Parachlamydiales</taxon>
        <taxon>Candidatus Criblamydiaceae</taxon>
        <taxon>Candidatus Criblamydia</taxon>
    </lineage>
</organism>
<reference evidence="10" key="1">
    <citation type="submission" date="2013-12" db="EMBL/GenBank/DDBJ databases">
        <authorList>
            <person name="Linke B."/>
        </authorList>
    </citation>
    <scope>NUCLEOTIDE SEQUENCE [LARGE SCALE GENOMIC DNA]</scope>
    <source>
        <strain evidence="10">CRIB-18</strain>
    </source>
</reference>
<comment type="caution">
    <text evidence="10">The sequence shown here is derived from an EMBL/GenBank/DDBJ whole genome shotgun (WGS) entry which is preliminary data.</text>
</comment>
<keyword evidence="6 9" id="KW-1133">Transmembrane helix</keyword>
<gene>
    <name evidence="9 10" type="primary">tatA</name>
    <name evidence="10" type="ORF">CSEC_1651</name>
</gene>
<dbReference type="eggNOG" id="COG1826">
    <property type="taxonomic scope" value="Bacteria"/>
</dbReference>
<dbReference type="NCBIfam" id="TIGR01411">
    <property type="entry name" value="tatAE"/>
    <property type="match status" value="1"/>
</dbReference>
<dbReference type="AlphaFoldDB" id="A0A090E106"/>
<keyword evidence="8 9" id="KW-0472">Membrane</keyword>
<evidence type="ECO:0000256" key="6">
    <source>
        <dbReference type="ARBA" id="ARBA00022989"/>
    </source>
</evidence>
<comment type="function">
    <text evidence="9">Part of the twin-arginine translocation (Tat) system that transports large folded proteins containing a characteristic twin-arginine motif in their signal peptide across membranes. TatA could form the protein-conducting channel of the Tat system.</text>
</comment>
<keyword evidence="7 9" id="KW-0811">Translocation</keyword>
<evidence type="ECO:0000256" key="1">
    <source>
        <dbReference type="ARBA" id="ARBA00004162"/>
    </source>
</evidence>
<dbReference type="PANTHER" id="PTHR42982:SF1">
    <property type="entry name" value="SEC-INDEPENDENT PROTEIN TRANSLOCASE PROTEIN TATA"/>
    <property type="match status" value="1"/>
</dbReference>
<name>A0A090E106_9BACT</name>
<dbReference type="STRING" id="1437425.CSEC_1651"/>
<comment type="similarity">
    <text evidence="9">Belongs to the TatA/E family.</text>
</comment>
<keyword evidence="4 9" id="KW-0812">Transmembrane</keyword>
<evidence type="ECO:0000256" key="3">
    <source>
        <dbReference type="ARBA" id="ARBA00022475"/>
    </source>
</evidence>
<dbReference type="EMBL" id="CCEJ010000008">
    <property type="protein sequence ID" value="CDR34464.1"/>
    <property type="molecule type" value="Genomic_DNA"/>
</dbReference>
<dbReference type="GO" id="GO:0043953">
    <property type="term" value="P:protein transport by the Tat complex"/>
    <property type="evidence" value="ECO:0007669"/>
    <property type="project" value="UniProtKB-UniRule"/>
</dbReference>
<accession>A0A090E106</accession>
<dbReference type="Pfam" id="PF02416">
    <property type="entry name" value="TatA_B_E"/>
    <property type="match status" value="1"/>
</dbReference>
<comment type="subunit">
    <text evidence="9">Forms a complex with TatC.</text>
</comment>
<comment type="subcellular location">
    <subcellularLocation>
        <location evidence="1 9">Cell membrane</location>
        <topology evidence="1 9">Single-pass membrane protein</topology>
    </subcellularLocation>
</comment>
<dbReference type="InterPro" id="IPR003369">
    <property type="entry name" value="TatA/B/E"/>
</dbReference>
<evidence type="ECO:0000256" key="5">
    <source>
        <dbReference type="ARBA" id="ARBA00022927"/>
    </source>
</evidence>
<dbReference type="Gene3D" id="1.20.5.3310">
    <property type="match status" value="1"/>
</dbReference>
<evidence type="ECO:0000256" key="9">
    <source>
        <dbReference type="HAMAP-Rule" id="MF_00236"/>
    </source>
</evidence>
<proteinExistence type="inferred from homology"/>
<keyword evidence="11" id="KW-1185">Reference proteome</keyword>
<evidence type="ECO:0000313" key="11">
    <source>
        <dbReference type="Proteomes" id="UP000031552"/>
    </source>
</evidence>
<keyword evidence="3 9" id="KW-1003">Cell membrane</keyword>
<dbReference type="InterPro" id="IPR006312">
    <property type="entry name" value="TatA/E"/>
</dbReference>
<keyword evidence="2 9" id="KW-0813">Transport</keyword>
<reference evidence="10" key="2">
    <citation type="submission" date="2014-09" db="EMBL/GenBank/DDBJ databases">
        <title>Criblamydia sequanensis harbors a mega-plasmid encoding arsenite resistance.</title>
        <authorList>
            <person name="Bertelli C."/>
            <person name="Goesmann A."/>
            <person name="Greub G."/>
        </authorList>
    </citation>
    <scope>NUCLEOTIDE SEQUENCE [LARGE SCALE GENOMIC DNA]</scope>
    <source>
        <strain evidence="10">CRIB-18</strain>
    </source>
</reference>
<dbReference type="RefSeq" id="WP_041018009.1">
    <property type="nucleotide sequence ID" value="NZ_CCEJ010000008.1"/>
</dbReference>
<dbReference type="HAMAP" id="MF_00236">
    <property type="entry name" value="TatA_E"/>
    <property type="match status" value="1"/>
</dbReference>
<evidence type="ECO:0000313" key="10">
    <source>
        <dbReference type="EMBL" id="CDR34464.1"/>
    </source>
</evidence>
<dbReference type="GO" id="GO:0008320">
    <property type="term" value="F:protein transmembrane transporter activity"/>
    <property type="evidence" value="ECO:0007669"/>
    <property type="project" value="UniProtKB-UniRule"/>
</dbReference>